<dbReference type="CDD" id="cd04723">
    <property type="entry name" value="HisA_HisF"/>
    <property type="match status" value="1"/>
</dbReference>
<evidence type="ECO:0000313" key="6">
    <source>
        <dbReference type="EMBL" id="CAB1274261.1"/>
    </source>
</evidence>
<dbReference type="Gene3D" id="3.20.20.70">
    <property type="entry name" value="Aldolase class I"/>
    <property type="match status" value="1"/>
</dbReference>
<name>A0A7G1Q7V9_9GAMM</name>
<organism evidence="6 7">
    <name type="scientific">Candidatus Nitrosacidococcus tergens</name>
    <dbReference type="NCBI Taxonomy" id="553981"/>
    <lineage>
        <taxon>Bacteria</taxon>
        <taxon>Pseudomonadati</taxon>
        <taxon>Pseudomonadota</taxon>
        <taxon>Gammaproteobacteria</taxon>
        <taxon>Chromatiales</taxon>
        <taxon>Chromatiaceae</taxon>
        <taxon>Candidatus Nitrosacidococcus</taxon>
    </lineage>
</organism>
<comment type="similarity">
    <text evidence="1 5">Belongs to the HisA/HisF family.</text>
</comment>
<dbReference type="InterPro" id="IPR044524">
    <property type="entry name" value="Isoase_HisA-like"/>
</dbReference>
<evidence type="ECO:0000256" key="5">
    <source>
        <dbReference type="RuleBase" id="RU003657"/>
    </source>
</evidence>
<accession>A0A7G1Q7V9</accession>
<comment type="pathway">
    <text evidence="4">Amino-acid biosynthesis.</text>
</comment>
<keyword evidence="3 5" id="KW-0368">Histidine biosynthesis</keyword>
<dbReference type="Pfam" id="PF00977">
    <property type="entry name" value="His_biosynth"/>
    <property type="match status" value="1"/>
</dbReference>
<evidence type="ECO:0000256" key="2">
    <source>
        <dbReference type="ARBA" id="ARBA00022605"/>
    </source>
</evidence>
<sequence length="240" mass="26775">MKLIPVLDLMGGKVVYATGKERKNYLPLISPFTKHSDPIETVTNLLDWYPFSYLYLADLDSLMSQGDNYSIVAKIALNFPKLKLWLDSGVTAYIEIEQLFTLGITQSVIGTESITHLTVWKELQNTPYAKKIILSLDYKNNHFVDSAGLAQKFQLWPEIIIGMDLDSVGSQKGLNWQFLSQLKAKQAKNGKLFAAGGISSLEDLQQLKTWDASGALIASILHYGHLNPRDLVEVESPKSA</sequence>
<dbReference type="GO" id="GO:0000105">
    <property type="term" value="P:L-histidine biosynthetic process"/>
    <property type="evidence" value="ECO:0007669"/>
    <property type="project" value="UniProtKB-KW"/>
</dbReference>
<evidence type="ECO:0000256" key="3">
    <source>
        <dbReference type="ARBA" id="ARBA00023102"/>
    </source>
</evidence>
<dbReference type="GO" id="GO:0005737">
    <property type="term" value="C:cytoplasm"/>
    <property type="evidence" value="ECO:0007669"/>
    <property type="project" value="TreeGrafter"/>
</dbReference>
<protein>
    <submittedName>
        <fullName evidence="6">Histidine biosynthesis protein</fullName>
    </submittedName>
</protein>
<keyword evidence="7" id="KW-1185">Reference proteome</keyword>
<dbReference type="EMBL" id="LR778175">
    <property type="protein sequence ID" value="CAB1274261.1"/>
    <property type="molecule type" value="Genomic_DNA"/>
</dbReference>
<dbReference type="PANTHER" id="PTHR43090:SF2">
    <property type="entry name" value="1-(5-PHOSPHORIBOSYL)-5-[(5-PHOSPHORIBOSYLAMINO)METHYLIDENEAMINO] IMIDAZOLE-4-CARBOXAMIDE ISOMERASE"/>
    <property type="match status" value="1"/>
</dbReference>
<dbReference type="InterPro" id="IPR011060">
    <property type="entry name" value="RibuloseP-bd_barrel"/>
</dbReference>
<dbReference type="GO" id="GO:0000162">
    <property type="term" value="P:L-tryptophan biosynthetic process"/>
    <property type="evidence" value="ECO:0007669"/>
    <property type="project" value="TreeGrafter"/>
</dbReference>
<dbReference type="RefSeq" id="WP_197744487.1">
    <property type="nucleotide sequence ID" value="NZ_LR778175.1"/>
</dbReference>
<evidence type="ECO:0000256" key="1">
    <source>
        <dbReference type="ARBA" id="ARBA00009667"/>
    </source>
</evidence>
<gene>
    <name evidence="6" type="ORF">NSCAC_0080</name>
</gene>
<evidence type="ECO:0000256" key="4">
    <source>
        <dbReference type="ARBA" id="ARBA00029440"/>
    </source>
</evidence>
<proteinExistence type="inferred from homology"/>
<dbReference type="GO" id="GO:0003949">
    <property type="term" value="F:1-(5-phosphoribosyl)-5-[(5-phosphoribosylamino)methylideneamino]imidazole-4-carboxamide isomerase activity"/>
    <property type="evidence" value="ECO:0007669"/>
    <property type="project" value="InterPro"/>
</dbReference>
<dbReference type="SUPFAM" id="SSF51366">
    <property type="entry name" value="Ribulose-phoshate binding barrel"/>
    <property type="match status" value="1"/>
</dbReference>
<dbReference type="InterPro" id="IPR006062">
    <property type="entry name" value="His_biosynth"/>
</dbReference>
<dbReference type="PANTHER" id="PTHR43090">
    <property type="entry name" value="1-(5-PHOSPHORIBOSYL)-5-[(5-PHOSPHORIBOSYLAMINO)METHYLIDENEAMINO] IMIDAZOLE-4-CARBOXAMIDE ISOMERASE"/>
    <property type="match status" value="1"/>
</dbReference>
<dbReference type="KEGG" id="ntg:NSCAC_0080"/>
<dbReference type="InterPro" id="IPR013785">
    <property type="entry name" value="Aldolase_TIM"/>
</dbReference>
<reference evidence="6 7" key="1">
    <citation type="submission" date="2020-03" db="EMBL/GenBank/DDBJ databases">
        <authorList>
            <person name="Picone N."/>
        </authorList>
    </citation>
    <scope>NUCLEOTIDE SEQUENCE [LARGE SCALE GENOMIC DNA]</scope>
    <source>
        <strain evidence="6">NSCAC1</strain>
    </source>
</reference>
<dbReference type="AlphaFoldDB" id="A0A7G1Q7V9"/>
<keyword evidence="2 5" id="KW-0028">Amino-acid biosynthesis</keyword>
<evidence type="ECO:0000313" key="7">
    <source>
        <dbReference type="Proteomes" id="UP000516072"/>
    </source>
</evidence>
<dbReference type="Proteomes" id="UP000516072">
    <property type="component" value="Chromosome"/>
</dbReference>